<organism evidence="2 3">
    <name type="scientific">Mariniplasma anaerobium</name>
    <dbReference type="NCBI Taxonomy" id="2735436"/>
    <lineage>
        <taxon>Bacteria</taxon>
        <taxon>Bacillati</taxon>
        <taxon>Mycoplasmatota</taxon>
        <taxon>Mollicutes</taxon>
        <taxon>Acholeplasmatales</taxon>
        <taxon>Acholeplasmataceae</taxon>
        <taxon>Mariniplasma</taxon>
    </lineage>
</organism>
<dbReference type="EMBL" id="AP024412">
    <property type="protein sequence ID" value="BCR36296.1"/>
    <property type="molecule type" value="Genomic_DNA"/>
</dbReference>
<dbReference type="KEGG" id="manr:MPAN_011890"/>
<dbReference type="PANTHER" id="PTHR12835">
    <property type="entry name" value="BIOTIN PROTEIN LIGASE"/>
    <property type="match status" value="1"/>
</dbReference>
<dbReference type="NCBIfam" id="TIGR00121">
    <property type="entry name" value="birA_ligase"/>
    <property type="match status" value="1"/>
</dbReference>
<protein>
    <submittedName>
        <fullName evidence="2">Uncharacterized protein</fullName>
    </submittedName>
</protein>
<dbReference type="GO" id="GO:0005737">
    <property type="term" value="C:cytoplasm"/>
    <property type="evidence" value="ECO:0007669"/>
    <property type="project" value="TreeGrafter"/>
</dbReference>
<dbReference type="InterPro" id="IPR004408">
    <property type="entry name" value="Biotin_CoA_COase_ligase"/>
</dbReference>
<dbReference type="SUPFAM" id="SSF55681">
    <property type="entry name" value="Class II aaRS and biotin synthetases"/>
    <property type="match status" value="1"/>
</dbReference>
<dbReference type="InterPro" id="IPR004143">
    <property type="entry name" value="BPL_LPL_catalytic"/>
</dbReference>
<proteinExistence type="predicted"/>
<evidence type="ECO:0000313" key="2">
    <source>
        <dbReference type="EMBL" id="BCR36296.1"/>
    </source>
</evidence>
<dbReference type="Gene3D" id="3.30.930.10">
    <property type="entry name" value="Bira Bifunctional Protein, Domain 2"/>
    <property type="match status" value="1"/>
</dbReference>
<dbReference type="RefSeq" id="WP_176238886.1">
    <property type="nucleotide sequence ID" value="NZ_AP024412.1"/>
</dbReference>
<keyword evidence="3" id="KW-1185">Reference proteome</keyword>
<sequence length="173" mass="20234">MISYTLLSFDEIKSTSDLLKEHFSSFSHFTIIKTNYQINGRGQYDRVWSSNKDENILFSILLKDLHINQMNDLKQWIVTSLIDFLTSYQLDPKFKNPNDIYIDNQKICGILFESRTTQESLDYVVIGIGLNVNQVDFQSLNAISMKKILHKTFDIQSLFDELMNTMLGRYQII</sequence>
<dbReference type="CDD" id="cd16442">
    <property type="entry name" value="BPL"/>
    <property type="match status" value="1"/>
</dbReference>
<dbReference type="PROSITE" id="PS51733">
    <property type="entry name" value="BPL_LPL_CATALYTIC"/>
    <property type="match status" value="1"/>
</dbReference>
<evidence type="ECO:0000256" key="1">
    <source>
        <dbReference type="ARBA" id="ARBA00022598"/>
    </source>
</evidence>
<name>A0A7U9TJP6_9MOLU</name>
<dbReference type="GO" id="GO:0004077">
    <property type="term" value="F:biotin--[biotin carboxyl-carrier protein] ligase activity"/>
    <property type="evidence" value="ECO:0007669"/>
    <property type="project" value="InterPro"/>
</dbReference>
<reference evidence="2" key="1">
    <citation type="submission" date="2021-01" db="EMBL/GenBank/DDBJ databases">
        <title>Draft genome sequence of Acholeplasmataceae bacterium strain Mahy22.</title>
        <authorList>
            <person name="Watanabe M."/>
            <person name="Kojima H."/>
            <person name="Fukui M."/>
        </authorList>
    </citation>
    <scope>NUCLEOTIDE SEQUENCE</scope>
    <source>
        <strain evidence="2">Mahy22</strain>
    </source>
</reference>
<dbReference type="Proteomes" id="UP000620133">
    <property type="component" value="Chromosome"/>
</dbReference>
<evidence type="ECO:0000313" key="3">
    <source>
        <dbReference type="Proteomes" id="UP000620133"/>
    </source>
</evidence>
<dbReference type="PANTHER" id="PTHR12835:SF5">
    <property type="entry name" value="BIOTIN--PROTEIN LIGASE"/>
    <property type="match status" value="1"/>
</dbReference>
<dbReference type="AlphaFoldDB" id="A0A7U9TJP6"/>
<gene>
    <name evidence="2" type="ORF">MPAN_011890</name>
</gene>
<dbReference type="Pfam" id="PF03099">
    <property type="entry name" value="BPL_LplA_LipB"/>
    <property type="match status" value="1"/>
</dbReference>
<keyword evidence="1" id="KW-0436">Ligase</keyword>
<dbReference type="InterPro" id="IPR045864">
    <property type="entry name" value="aa-tRNA-synth_II/BPL/LPL"/>
</dbReference>
<accession>A0A7U9TJP6</accession>